<feature type="repeat" description="WD" evidence="3">
    <location>
        <begin position="158"/>
        <end position="199"/>
    </location>
</feature>
<dbReference type="EMBL" id="JAJUBC010000055">
    <property type="protein sequence ID" value="MDD1796354.1"/>
    <property type="molecule type" value="Genomic_DNA"/>
</dbReference>
<evidence type="ECO:0000313" key="5">
    <source>
        <dbReference type="EMBL" id="MDD1796354.1"/>
    </source>
</evidence>
<feature type="signal peptide" evidence="4">
    <location>
        <begin position="1"/>
        <end position="28"/>
    </location>
</feature>
<organism evidence="5 6">
    <name type="scientific">Enterovibrio gelatinilyticus</name>
    <dbReference type="NCBI Taxonomy" id="2899819"/>
    <lineage>
        <taxon>Bacteria</taxon>
        <taxon>Pseudomonadati</taxon>
        <taxon>Pseudomonadota</taxon>
        <taxon>Gammaproteobacteria</taxon>
        <taxon>Vibrionales</taxon>
        <taxon>Vibrionaceae</taxon>
        <taxon>Enterovibrio</taxon>
    </lineage>
</organism>
<reference evidence="5" key="1">
    <citation type="submission" date="2021-12" db="EMBL/GenBank/DDBJ databases">
        <title>Enterovibrio ZSDZ35 sp. nov. and Enterovibrio ZSDZ42 sp. nov., isolated from coastal seawater in Qingdao.</title>
        <authorList>
            <person name="Zhang P."/>
        </authorList>
    </citation>
    <scope>NUCLEOTIDE SEQUENCE</scope>
    <source>
        <strain evidence="5">ZSDZ42</strain>
    </source>
</reference>
<evidence type="ECO:0000256" key="4">
    <source>
        <dbReference type="SAM" id="SignalP"/>
    </source>
</evidence>
<dbReference type="PANTHER" id="PTHR19846:SF0">
    <property type="entry name" value="PRE-MRNA PROCESSING FACTOR 4"/>
    <property type="match status" value="1"/>
</dbReference>
<dbReference type="InterPro" id="IPR011047">
    <property type="entry name" value="Quinoprotein_ADH-like_sf"/>
</dbReference>
<keyword evidence="1 3" id="KW-0853">WD repeat</keyword>
<evidence type="ECO:0000256" key="1">
    <source>
        <dbReference type="ARBA" id="ARBA00022574"/>
    </source>
</evidence>
<dbReference type="InterPro" id="IPR001680">
    <property type="entry name" value="WD40_rpt"/>
</dbReference>
<name>A0ABT5R7V5_9GAMM</name>
<evidence type="ECO:0008006" key="7">
    <source>
        <dbReference type="Google" id="ProtNLM"/>
    </source>
</evidence>
<feature type="repeat" description="WD" evidence="3">
    <location>
        <begin position="199"/>
        <end position="240"/>
    </location>
</feature>
<dbReference type="Gene3D" id="2.130.10.10">
    <property type="entry name" value="YVTN repeat-like/Quinoprotein amine dehydrogenase"/>
    <property type="match status" value="2"/>
</dbReference>
<dbReference type="Proteomes" id="UP001149400">
    <property type="component" value="Unassembled WGS sequence"/>
</dbReference>
<keyword evidence="2" id="KW-0677">Repeat</keyword>
<dbReference type="PROSITE" id="PS51257">
    <property type="entry name" value="PROKAR_LIPOPROTEIN"/>
    <property type="match status" value="1"/>
</dbReference>
<sequence>MTRQFASTICLFLTLLALSGCFHSTHEAQRWTLQPDGVTSFSLSRDGRFALMASTEKGIVLWDLVQNKQLADFGYQDPNKNTVIASQISDNNRYAISATSQNFAVWDLAWGQAEGLWSISDGIIRDVDISNNGQKILLALSNGKALFVDLGTGRRLEFLAHNDKVNSVSLAPNGKYAMSGGNDHNAYFWSTETGQILNEFAHEHRITRVELHRSGKFAFSADGDDSAIIWDLSTGEPMSQLQMFQRHANFSTARFSDDGTKLVTGTPGRRIEYWNTATGDNLGRWLAEEQQNTRPPSAVVYDVAIDPTGRVISGTSAGIAQAWIAQED</sequence>
<evidence type="ECO:0000313" key="6">
    <source>
        <dbReference type="Proteomes" id="UP001149400"/>
    </source>
</evidence>
<protein>
    <recommendedName>
        <fullName evidence="7">Translation initiation factor beta propellor-like domain-containing protein</fullName>
    </recommendedName>
</protein>
<accession>A0ABT5R7V5</accession>
<keyword evidence="6" id="KW-1185">Reference proteome</keyword>
<comment type="caution">
    <text evidence="5">The sequence shown here is derived from an EMBL/GenBank/DDBJ whole genome shotgun (WGS) entry which is preliminary data.</text>
</comment>
<evidence type="ECO:0000256" key="2">
    <source>
        <dbReference type="ARBA" id="ARBA00022737"/>
    </source>
</evidence>
<dbReference type="InterPro" id="IPR015943">
    <property type="entry name" value="WD40/YVTN_repeat-like_dom_sf"/>
</dbReference>
<evidence type="ECO:0000256" key="3">
    <source>
        <dbReference type="PROSITE-ProRule" id="PRU00221"/>
    </source>
</evidence>
<feature type="chain" id="PRO_5045879698" description="Translation initiation factor beta propellor-like domain-containing protein" evidence="4">
    <location>
        <begin position="29"/>
        <end position="328"/>
    </location>
</feature>
<gene>
    <name evidence="5" type="ORF">LRP50_24850</name>
</gene>
<dbReference type="PROSITE" id="PS50294">
    <property type="entry name" value="WD_REPEATS_REGION"/>
    <property type="match status" value="1"/>
</dbReference>
<dbReference type="SUPFAM" id="SSF50998">
    <property type="entry name" value="Quinoprotein alcohol dehydrogenase-like"/>
    <property type="match status" value="1"/>
</dbReference>
<dbReference type="Pfam" id="PF00400">
    <property type="entry name" value="WD40"/>
    <property type="match status" value="2"/>
</dbReference>
<dbReference type="PROSITE" id="PS00678">
    <property type="entry name" value="WD_REPEATS_1"/>
    <property type="match status" value="1"/>
</dbReference>
<dbReference type="PROSITE" id="PS50082">
    <property type="entry name" value="WD_REPEATS_2"/>
    <property type="match status" value="2"/>
</dbReference>
<proteinExistence type="predicted"/>
<dbReference type="SMART" id="SM00320">
    <property type="entry name" value="WD40"/>
    <property type="match status" value="7"/>
</dbReference>
<dbReference type="PANTHER" id="PTHR19846">
    <property type="entry name" value="WD40 REPEAT PROTEIN"/>
    <property type="match status" value="1"/>
</dbReference>
<keyword evidence="4" id="KW-0732">Signal</keyword>
<dbReference type="InterPro" id="IPR019775">
    <property type="entry name" value="WD40_repeat_CS"/>
</dbReference>
<dbReference type="RefSeq" id="WP_274167083.1">
    <property type="nucleotide sequence ID" value="NZ_JAJUBC010000055.1"/>
</dbReference>